<dbReference type="InterPro" id="IPR029063">
    <property type="entry name" value="SAM-dependent_MTases_sf"/>
</dbReference>
<dbReference type="InterPro" id="IPR052514">
    <property type="entry name" value="SAM-dependent_MTase"/>
</dbReference>
<reference evidence="6 7" key="1">
    <citation type="submission" date="2016-07" db="EMBL/GenBank/DDBJ databases">
        <title>Draft genome sequence of Methyloligella halotolerans C2T (VKM B-2706T=CCUG 61687T=DSM 25045T), a halotolerant polyhydroxybutyrate accumulating methylotroph.</title>
        <authorList>
            <person name="Vasilenko O.V."/>
            <person name="Doronina N.V."/>
            <person name="Poroshina M.N."/>
            <person name="Tarlachkov S.V."/>
            <person name="Trotsenko Y.A."/>
        </authorList>
    </citation>
    <scope>NUCLEOTIDE SEQUENCE [LARGE SCALE GENOMIC DNA]</scope>
    <source>
        <strain evidence="6 7">VKM B-2706</strain>
    </source>
</reference>
<dbReference type="EMBL" id="MASI01000001">
    <property type="protein sequence ID" value="ODA68655.1"/>
    <property type="molecule type" value="Genomic_DNA"/>
</dbReference>
<dbReference type="Pfam" id="PF05050">
    <property type="entry name" value="Methyltransf_21"/>
    <property type="match status" value="1"/>
</dbReference>
<keyword evidence="3" id="KW-1133">Transmembrane helix</keyword>
<proteinExistence type="predicted"/>
<dbReference type="NCBIfam" id="TIGR01444">
    <property type="entry name" value="fkbM_fam"/>
    <property type="match status" value="1"/>
</dbReference>
<evidence type="ECO:0000259" key="4">
    <source>
        <dbReference type="Pfam" id="PF01973"/>
    </source>
</evidence>
<feature type="region of interest" description="Disordered" evidence="2">
    <location>
        <begin position="308"/>
        <end position="327"/>
    </location>
</feature>
<protein>
    <submittedName>
        <fullName evidence="6">Uncharacterized protein</fullName>
    </submittedName>
</protein>
<keyword evidence="3" id="KW-0812">Transmembrane</keyword>
<dbReference type="InterPro" id="IPR006342">
    <property type="entry name" value="FkbM_mtfrase"/>
</dbReference>
<evidence type="ECO:0000256" key="3">
    <source>
        <dbReference type="SAM" id="Phobius"/>
    </source>
</evidence>
<dbReference type="InterPro" id="IPR002826">
    <property type="entry name" value="MptE-like"/>
</dbReference>
<evidence type="ECO:0000259" key="5">
    <source>
        <dbReference type="Pfam" id="PF05050"/>
    </source>
</evidence>
<evidence type="ECO:0000313" key="6">
    <source>
        <dbReference type="EMBL" id="ODA68655.1"/>
    </source>
</evidence>
<dbReference type="PANTHER" id="PTHR34203">
    <property type="entry name" value="METHYLTRANSFERASE, FKBM FAMILY PROTEIN"/>
    <property type="match status" value="1"/>
</dbReference>
<dbReference type="RefSeq" id="WP_069093911.1">
    <property type="nucleotide sequence ID" value="NZ_MASI01000001.1"/>
</dbReference>
<feature type="transmembrane region" description="Helical" evidence="3">
    <location>
        <begin position="1049"/>
        <end position="1074"/>
    </location>
</feature>
<dbReference type="Gene3D" id="3.40.50.2000">
    <property type="entry name" value="Glycogen Phosphorylase B"/>
    <property type="match status" value="1"/>
</dbReference>
<dbReference type="Pfam" id="PF01973">
    <property type="entry name" value="MptE-like"/>
    <property type="match status" value="1"/>
</dbReference>
<keyword evidence="3" id="KW-0472">Membrane</keyword>
<dbReference type="Gene3D" id="3.40.50.150">
    <property type="entry name" value="Vaccinia Virus protein VP39"/>
    <property type="match status" value="1"/>
</dbReference>
<gene>
    <name evidence="6" type="ORF">A7A08_00487</name>
</gene>
<feature type="transmembrane region" description="Helical" evidence="3">
    <location>
        <begin position="1080"/>
        <end position="1103"/>
    </location>
</feature>
<evidence type="ECO:0000256" key="1">
    <source>
        <dbReference type="SAM" id="Coils"/>
    </source>
</evidence>
<dbReference type="AlphaFoldDB" id="A0A1E2S2V2"/>
<evidence type="ECO:0000313" key="7">
    <source>
        <dbReference type="Proteomes" id="UP000095087"/>
    </source>
</evidence>
<dbReference type="SUPFAM" id="SSF53756">
    <property type="entry name" value="UDP-Glycosyltransferase/glycogen phosphorylase"/>
    <property type="match status" value="1"/>
</dbReference>
<dbReference type="PATRIC" id="fig|1177755.3.peg.483"/>
<dbReference type="SUPFAM" id="SSF53335">
    <property type="entry name" value="S-adenosyl-L-methionine-dependent methyltransferases"/>
    <property type="match status" value="1"/>
</dbReference>
<feature type="domain" description="Methyltransferase FkbM" evidence="5">
    <location>
        <begin position="744"/>
        <end position="901"/>
    </location>
</feature>
<name>A0A1E2S2V2_9HYPH</name>
<keyword evidence="7" id="KW-1185">Reference proteome</keyword>
<comment type="caution">
    <text evidence="6">The sequence shown here is derived from an EMBL/GenBank/DDBJ whole genome shotgun (WGS) entry which is preliminary data.</text>
</comment>
<dbReference type="STRING" id="1177755.A7A08_00487"/>
<dbReference type="PANTHER" id="PTHR34203:SF15">
    <property type="entry name" value="SLL1173 PROTEIN"/>
    <property type="match status" value="1"/>
</dbReference>
<dbReference type="Proteomes" id="UP000095087">
    <property type="component" value="Unassembled WGS sequence"/>
</dbReference>
<keyword evidence="1" id="KW-0175">Coiled coil</keyword>
<dbReference type="Gene3D" id="3.90.1480.10">
    <property type="entry name" value="Alpha-2,3-sialyltransferase"/>
    <property type="match status" value="1"/>
</dbReference>
<evidence type="ECO:0000256" key="2">
    <source>
        <dbReference type="SAM" id="MobiDB-lite"/>
    </source>
</evidence>
<sequence>MRSFLKALSFQPSEDWQYRSAIRELPTQSPIFLPTDQFPRDRRLDGVKRIKRIYETELDGKYRPKLRELRQRYKGTKRCFVIGNGPSLNRTDLSVLKDEVTFAVNGFFLKARDLDWDPTFYVVEDHLVAEDRRDWINALHGPTKLFPAYLAYCLDEGDDTIFFNHRGRKSYPHGFDFSTDASEITYTGCTVTFTVLQLAFYLGFEEIYLIGVDSDYALPQDAKQSSEYGVGILDMKSDDPNHFNPDYFGKGFRWHDPQVERMLEAYEEARKVTDQTDQRIYNATVGGKLEVFPRRDFVSLFDHAKTPEELDRENAEREAAKSKEKEATAGVELAERVPRLLVLDITRCGDATATGQVKANLLSGWPEDRLLQVYNAGGRALGLSKGLEASGDEGPVGPEKIAEAIRGFQPELILYRPVPDAPHLHALAMNTIDKYRVPLVTWIMDDWPKRLERDDPAQLAELGPDLQSLFEQSAARLSICDAMSKAFGERYGVTFQAFANGVNVGDWPRPKTRPPGPFTLRYGGSLADNMTLQSVVRIAQAVEELHGEGLNMVLEIKTRPDWARLAAKHFKTLERTQFITGDLLYEDYSSWLSDADAVVIAYNFDERSIDYVRYSMANKLPECLASGAVLFAHGPREVATIDYIAQTGAAVVVDEPEIASLKSALRELAADPFRRLDLAEEAQAYVFKHHRLDRLQSELRAVLVEAAASEPREAPRELHAQVDETAVVSELLSERRGAGHFMLDVGAHHGTSANYFDQLGWRIYCCEPDAENRRKLTSRFDGNDRVTIDTRAVSNEAASGVSFFASEESTGISGLHAFRDTHQETGKVDVTTVAALLDELQIDHIDFLKIDVEGFDFNVLKGVPWDRCKPDMIEAEFEDAKTLKMGHSYTDICAFLQEQGYAVYLSEWHPIVRYGIAHDWHRVVKYPEPIATPDAWGNILAFREDPGIERVRSTFYRCMRSRIAREIQAEAKPKPRPVAQQLQSVQTEEGRPRIKTAPERRSVGERVYESVYRLRGGLSRRLAGSRGAGNSGVVGLFVEFARWLLEAIWAYRAIFAAVILAVLAVLIGAAFAPIPAPLRIWVVLSVELIVVFGLAGLAILFFARRAQAQIADLHARLNRLQSELERYRRGGDADGDQMKSVKRDAAE</sequence>
<feature type="coiled-coil region" evidence="1">
    <location>
        <begin position="1103"/>
        <end position="1130"/>
    </location>
</feature>
<organism evidence="6 7">
    <name type="scientific">Methyloligella halotolerans</name>
    <dbReference type="NCBI Taxonomy" id="1177755"/>
    <lineage>
        <taxon>Bacteria</taxon>
        <taxon>Pseudomonadati</taxon>
        <taxon>Pseudomonadota</taxon>
        <taxon>Alphaproteobacteria</taxon>
        <taxon>Hyphomicrobiales</taxon>
        <taxon>Hyphomicrobiaceae</taxon>
        <taxon>Methyloligella</taxon>
    </lineage>
</organism>
<accession>A0A1E2S2V2</accession>
<feature type="domain" description="6-hydroxymethylpterin diphosphokinase MptE-like" evidence="4">
    <location>
        <begin position="64"/>
        <end position="216"/>
    </location>
</feature>
<dbReference type="OrthoDB" id="8445658at2"/>